<gene>
    <name evidence="1" type="ORF">WG78_11015</name>
</gene>
<evidence type="ECO:0000313" key="2">
    <source>
        <dbReference type="Proteomes" id="UP000037939"/>
    </source>
</evidence>
<organism evidence="1 2">
    <name type="scientific">Amantichitinum ursilacus</name>
    <dbReference type="NCBI Taxonomy" id="857265"/>
    <lineage>
        <taxon>Bacteria</taxon>
        <taxon>Pseudomonadati</taxon>
        <taxon>Pseudomonadota</taxon>
        <taxon>Betaproteobacteria</taxon>
        <taxon>Neisseriales</taxon>
        <taxon>Chitinibacteraceae</taxon>
        <taxon>Amantichitinum</taxon>
    </lineage>
</organism>
<dbReference type="STRING" id="857265.WG78_11015"/>
<name>A0A0N1JSW1_9NEIS</name>
<evidence type="ECO:0000313" key="1">
    <source>
        <dbReference type="EMBL" id="KPC53016.1"/>
    </source>
</evidence>
<proteinExistence type="predicted"/>
<dbReference type="AlphaFoldDB" id="A0A0N1JSW1"/>
<dbReference type="EMBL" id="LAQT01000008">
    <property type="protein sequence ID" value="KPC53016.1"/>
    <property type="molecule type" value="Genomic_DNA"/>
</dbReference>
<dbReference type="RefSeq" id="WP_053937855.1">
    <property type="nucleotide sequence ID" value="NZ_LAQT01000008.1"/>
</dbReference>
<accession>A0A0N1JSW1</accession>
<evidence type="ECO:0008006" key="3">
    <source>
        <dbReference type="Google" id="ProtNLM"/>
    </source>
</evidence>
<dbReference type="Proteomes" id="UP000037939">
    <property type="component" value="Unassembled WGS sequence"/>
</dbReference>
<sequence>MGRETAPVTGAASKLKPPAFLKTRRGREVWRYLLEALEAAKLDYRSALMSVAMLADKVEVWRTHADALHKIGHRYEDDSNGGSLELDESRAERRARVEILKDLDDAGLTTLAVAQIRVVDRLTNQGELFSPFELMNQIGEESKRLPEAPPWTMRPAEKRIWKDLLKSLDTVGFDFSTAGLSLGLMCAAITDWQDCKTWIDDHNGRVFATSEDTGRTYEVSASYNRSKIASQLRVLFKKNGMTVASCAKTKAISKGRVISEELEEILSFIQSRPV</sequence>
<comment type="caution">
    <text evidence="1">The sequence shown here is derived from an EMBL/GenBank/DDBJ whole genome shotgun (WGS) entry which is preliminary data.</text>
</comment>
<protein>
    <recommendedName>
        <fullName evidence="3">Phage terminase, small subunit</fullName>
    </recommendedName>
</protein>
<reference evidence="1 2" key="1">
    <citation type="submission" date="2015-07" db="EMBL/GenBank/DDBJ databases">
        <title>Draft genome sequence of the Amantichitinum ursilacus IGB-41, a new chitin-degrading bacterium.</title>
        <authorList>
            <person name="Kirstahler P."/>
            <person name="Guenther M."/>
            <person name="Grumaz C."/>
            <person name="Rupp S."/>
            <person name="Zibek S."/>
            <person name="Sohn K."/>
        </authorList>
    </citation>
    <scope>NUCLEOTIDE SEQUENCE [LARGE SCALE GENOMIC DNA]</scope>
    <source>
        <strain evidence="1 2">IGB-41</strain>
    </source>
</reference>
<dbReference type="OrthoDB" id="8617401at2"/>
<keyword evidence="2" id="KW-1185">Reference proteome</keyword>